<feature type="region of interest" description="Disordered" evidence="1">
    <location>
        <begin position="1"/>
        <end position="92"/>
    </location>
</feature>
<sequence>MPPFLNFLGRKPGTNSGEADLHSDTRFSEDSHRSTPLSIRKSQETEPPEYKLSVVDCNGAYLPPSPPEKESFWRKSGMSRSSNHRSLVDDNEPFSISRESFDSYRRSFDISARSPVTYPDAMPSRTSLDSRFSRITSSSGQKLGDRPTPESMEEDNFEDVGLNDDDDAKPKKKGIFSRFGDFSNDAGGTKQSSHLGFHLPGRKKATQVPPSSEMRPMKNAVASEVSEVREA</sequence>
<evidence type="ECO:0000313" key="2">
    <source>
        <dbReference type="EMBL" id="BCS25788.1"/>
    </source>
</evidence>
<accession>A0A7R7XRU3</accession>
<protein>
    <submittedName>
        <fullName evidence="2">Uncharacterized protein</fullName>
    </submittedName>
</protein>
<keyword evidence="3" id="KW-1185">Reference proteome</keyword>
<evidence type="ECO:0000313" key="3">
    <source>
        <dbReference type="Proteomes" id="UP000654913"/>
    </source>
</evidence>
<gene>
    <name evidence="2" type="ORF">APUU_50499S</name>
</gene>
<dbReference type="AlphaFoldDB" id="A0A7R7XRU3"/>
<evidence type="ECO:0000256" key="1">
    <source>
        <dbReference type="SAM" id="MobiDB-lite"/>
    </source>
</evidence>
<dbReference type="Proteomes" id="UP000654913">
    <property type="component" value="Chromosome 5"/>
</dbReference>
<dbReference type="RefSeq" id="XP_041557982.1">
    <property type="nucleotide sequence ID" value="XM_041705503.1"/>
</dbReference>
<feature type="region of interest" description="Disordered" evidence="1">
    <location>
        <begin position="112"/>
        <end position="231"/>
    </location>
</feature>
<organism evidence="2 3">
    <name type="scientific">Aspergillus puulaauensis</name>
    <dbReference type="NCBI Taxonomy" id="1220207"/>
    <lineage>
        <taxon>Eukaryota</taxon>
        <taxon>Fungi</taxon>
        <taxon>Dikarya</taxon>
        <taxon>Ascomycota</taxon>
        <taxon>Pezizomycotina</taxon>
        <taxon>Eurotiomycetes</taxon>
        <taxon>Eurotiomycetidae</taxon>
        <taxon>Eurotiales</taxon>
        <taxon>Aspergillaceae</taxon>
        <taxon>Aspergillus</taxon>
    </lineage>
</organism>
<feature type="compositionally biased region" description="Acidic residues" evidence="1">
    <location>
        <begin position="151"/>
        <end position="167"/>
    </location>
</feature>
<feature type="compositionally biased region" description="Basic and acidic residues" evidence="1">
    <location>
        <begin position="19"/>
        <end position="33"/>
    </location>
</feature>
<reference evidence="2" key="1">
    <citation type="submission" date="2021-01" db="EMBL/GenBank/DDBJ databases">
        <authorList>
            <consortium name="Aspergillus puulaauensis MK2 genome sequencing consortium"/>
            <person name="Kazuki M."/>
            <person name="Futagami T."/>
        </authorList>
    </citation>
    <scope>NUCLEOTIDE SEQUENCE</scope>
    <source>
        <strain evidence="2">MK2</strain>
    </source>
</reference>
<feature type="compositionally biased region" description="Polar residues" evidence="1">
    <location>
        <begin position="124"/>
        <end position="141"/>
    </location>
</feature>
<name>A0A7R7XRU3_9EURO</name>
<reference evidence="2" key="2">
    <citation type="submission" date="2021-02" db="EMBL/GenBank/DDBJ databases">
        <title>Aspergillus puulaauensis MK2 genome sequence.</title>
        <authorList>
            <person name="Futagami T."/>
            <person name="Mori K."/>
            <person name="Kadooka C."/>
            <person name="Tanaka T."/>
        </authorList>
    </citation>
    <scope>NUCLEOTIDE SEQUENCE</scope>
    <source>
        <strain evidence="2">MK2</strain>
    </source>
</reference>
<dbReference type="OrthoDB" id="5397330at2759"/>
<dbReference type="GeneID" id="64975793"/>
<dbReference type="EMBL" id="AP024447">
    <property type="protein sequence ID" value="BCS25788.1"/>
    <property type="molecule type" value="Genomic_DNA"/>
</dbReference>
<proteinExistence type="predicted"/>
<dbReference type="KEGG" id="apuu:APUU_50499S"/>